<feature type="compositionally biased region" description="Polar residues" evidence="1">
    <location>
        <begin position="84"/>
        <end position="93"/>
    </location>
</feature>
<organism evidence="3 4">
    <name type="scientific">Vitis vinifera</name>
    <name type="common">Grape</name>
    <dbReference type="NCBI Taxonomy" id="29760"/>
    <lineage>
        <taxon>Eukaryota</taxon>
        <taxon>Viridiplantae</taxon>
        <taxon>Streptophyta</taxon>
        <taxon>Embryophyta</taxon>
        <taxon>Tracheophyta</taxon>
        <taxon>Spermatophyta</taxon>
        <taxon>Magnoliopsida</taxon>
        <taxon>eudicotyledons</taxon>
        <taxon>Gunneridae</taxon>
        <taxon>Pentapetalae</taxon>
        <taxon>rosids</taxon>
        <taxon>Vitales</taxon>
        <taxon>Vitaceae</taxon>
        <taxon>Viteae</taxon>
        <taxon>Vitis</taxon>
    </lineage>
</organism>
<evidence type="ECO:0000256" key="1">
    <source>
        <dbReference type="SAM" id="MobiDB-lite"/>
    </source>
</evidence>
<feature type="signal peptide" evidence="2">
    <location>
        <begin position="1"/>
        <end position="25"/>
    </location>
</feature>
<keyword evidence="2" id="KW-0732">Signal</keyword>
<evidence type="ECO:0000313" key="4">
    <source>
        <dbReference type="Proteomes" id="UP000288805"/>
    </source>
</evidence>
<dbReference type="EMBL" id="QGNW01001389">
    <property type="protein sequence ID" value="RVW43038.1"/>
    <property type="molecule type" value="Genomic_DNA"/>
</dbReference>
<proteinExistence type="predicted"/>
<evidence type="ECO:0000313" key="3">
    <source>
        <dbReference type="EMBL" id="RVW43038.1"/>
    </source>
</evidence>
<comment type="caution">
    <text evidence="3">The sequence shown here is derived from an EMBL/GenBank/DDBJ whole genome shotgun (WGS) entry which is preliminary data.</text>
</comment>
<dbReference type="OrthoDB" id="10392517at2759"/>
<accession>A0A438E5Q4</accession>
<feature type="region of interest" description="Disordered" evidence="1">
    <location>
        <begin position="84"/>
        <end position="103"/>
    </location>
</feature>
<gene>
    <name evidence="3" type="ORF">CK203_090093</name>
</gene>
<evidence type="ECO:0000256" key="2">
    <source>
        <dbReference type="SAM" id="SignalP"/>
    </source>
</evidence>
<reference evidence="3 4" key="1">
    <citation type="journal article" date="2018" name="PLoS Genet.">
        <title>Population sequencing reveals clonal diversity and ancestral inbreeding in the grapevine cultivar Chardonnay.</title>
        <authorList>
            <person name="Roach M.J."/>
            <person name="Johnson D.L."/>
            <person name="Bohlmann J."/>
            <person name="van Vuuren H.J."/>
            <person name="Jones S.J."/>
            <person name="Pretorius I.S."/>
            <person name="Schmidt S.A."/>
            <person name="Borneman A.R."/>
        </authorList>
    </citation>
    <scope>NUCLEOTIDE SEQUENCE [LARGE SCALE GENOMIC DNA]</scope>
    <source>
        <strain evidence="4">cv. Chardonnay</strain>
        <tissue evidence="3">Leaf</tissue>
    </source>
</reference>
<sequence length="103" mass="10992">MAKSSSVSFTLVLVLVVCLIPALEARKVPSLEKRKVSSMEESLDLALLPKAPPPPSSPSDNAYVMVNSNGRVFTLQLRSVNDEITLSAEQSHPSPGVGHDGHN</sequence>
<dbReference type="Proteomes" id="UP000288805">
    <property type="component" value="Unassembled WGS sequence"/>
</dbReference>
<dbReference type="AlphaFoldDB" id="A0A438E5Q4"/>
<name>A0A438E5Q4_VITVI</name>
<feature type="chain" id="PRO_5019229560" evidence="2">
    <location>
        <begin position="26"/>
        <end position="103"/>
    </location>
</feature>
<protein>
    <submittedName>
        <fullName evidence="3">Uncharacterized protein</fullName>
    </submittedName>
</protein>